<name>A0A2P7BJ91_9HYPH</name>
<evidence type="ECO:0008006" key="3">
    <source>
        <dbReference type="Google" id="ProtNLM"/>
    </source>
</evidence>
<accession>A0A2P7BJ91</accession>
<gene>
    <name evidence="1" type="ORF">CU102_18630</name>
</gene>
<dbReference type="EMBL" id="PGGO01000015">
    <property type="protein sequence ID" value="PSH66539.1"/>
    <property type="molecule type" value="Genomic_DNA"/>
</dbReference>
<protein>
    <recommendedName>
        <fullName evidence="3">LPS-assembly lipoprotein</fullName>
    </recommendedName>
</protein>
<proteinExistence type="predicted"/>
<evidence type="ECO:0000313" key="1">
    <source>
        <dbReference type="EMBL" id="PSH66539.1"/>
    </source>
</evidence>
<dbReference type="OrthoDB" id="7678210at2"/>
<keyword evidence="2" id="KW-1185">Reference proteome</keyword>
<dbReference type="AlphaFoldDB" id="A0A2P7BJ91"/>
<dbReference type="PROSITE" id="PS51257">
    <property type="entry name" value="PROKAR_LIPOPROTEIN"/>
    <property type="match status" value="1"/>
</dbReference>
<comment type="caution">
    <text evidence="1">The sequence shown here is derived from an EMBL/GenBank/DDBJ whole genome shotgun (WGS) entry which is preliminary data.</text>
</comment>
<dbReference type="Proteomes" id="UP000241444">
    <property type="component" value="Unassembled WGS sequence"/>
</dbReference>
<evidence type="ECO:0000313" key="2">
    <source>
        <dbReference type="Proteomes" id="UP000241444"/>
    </source>
</evidence>
<dbReference type="Gene3D" id="3.30.160.150">
    <property type="entry name" value="Lipoprotein like domain"/>
    <property type="match status" value="1"/>
</dbReference>
<sequence length="191" mass="20232">MSLPDRFQPVPKRLLCACVLGMALVVGGCQVRPLYSDPSPVASTGAGVNGSVRSRLATVAINQPGTREAQEVRNHLIFLFAGGAGEPASPAYSMQLSVAPQYLSLMLVQNATNDKSGQPTAGLVRMTGSYVVTRISDGQVVGKGSRLVTANYDAPRQRYAVTRAQRDAANRAARELAEALNLSVAQDLSKF</sequence>
<dbReference type="RefSeq" id="WP_106712615.1">
    <property type="nucleotide sequence ID" value="NZ_PGGO01000015.1"/>
</dbReference>
<organism evidence="1 2">
    <name type="scientific">Phyllobacterium brassicacearum</name>
    <dbReference type="NCBI Taxonomy" id="314235"/>
    <lineage>
        <taxon>Bacteria</taxon>
        <taxon>Pseudomonadati</taxon>
        <taxon>Pseudomonadota</taxon>
        <taxon>Alphaproteobacteria</taxon>
        <taxon>Hyphomicrobiales</taxon>
        <taxon>Phyllobacteriaceae</taxon>
        <taxon>Phyllobacterium</taxon>
    </lineage>
</organism>
<reference evidence="2" key="1">
    <citation type="submission" date="2017-11" db="EMBL/GenBank/DDBJ databases">
        <authorList>
            <person name="Kuznetsova I."/>
            <person name="Sazanova A."/>
            <person name="Chirak E."/>
            <person name="Safronova V."/>
            <person name="Willems A."/>
        </authorList>
    </citation>
    <scope>NUCLEOTIDE SEQUENCE [LARGE SCALE GENOMIC DNA]</scope>
    <source>
        <strain evidence="2">STM 196</strain>
    </source>
</reference>